<evidence type="ECO:0000313" key="4">
    <source>
        <dbReference type="Proteomes" id="UP001187682"/>
    </source>
</evidence>
<dbReference type="AlphaFoldDB" id="A0AAE8SV05"/>
<organism evidence="3 4">
    <name type="scientific">Cephalotrichum gorgonifer</name>
    <dbReference type="NCBI Taxonomy" id="2041049"/>
    <lineage>
        <taxon>Eukaryota</taxon>
        <taxon>Fungi</taxon>
        <taxon>Dikarya</taxon>
        <taxon>Ascomycota</taxon>
        <taxon>Pezizomycotina</taxon>
        <taxon>Sordariomycetes</taxon>
        <taxon>Hypocreomycetidae</taxon>
        <taxon>Microascales</taxon>
        <taxon>Microascaceae</taxon>
        <taxon>Cephalotrichum</taxon>
    </lineage>
</organism>
<gene>
    <name evidence="3" type="ORF">DNG_04547</name>
</gene>
<sequence>MKFLPVLALALMAYTDVADAWSLKVYKKPNFKGAYSYMNGKSKSGGKCRKLSALHGPNMSGISRSKSFKSYDTKANSLCSVAFYHTKNCSGGKGDAGEGYGTFTWSGSAKDGYYSFYIKCGKLKRRDLEGGEWNATEAALADIDLSDEYDHEFDDVEGLEWEEDDDGDFEEGEGFEE</sequence>
<feature type="region of interest" description="Disordered" evidence="1">
    <location>
        <begin position="154"/>
        <end position="177"/>
    </location>
</feature>
<name>A0AAE8SV05_9PEZI</name>
<keyword evidence="4" id="KW-1185">Reference proteome</keyword>
<accession>A0AAE8SV05</accession>
<protein>
    <submittedName>
        <fullName evidence="3">Uncharacterized protein</fullName>
    </submittedName>
</protein>
<feature type="chain" id="PRO_5042288036" evidence="2">
    <location>
        <begin position="21"/>
        <end position="177"/>
    </location>
</feature>
<comment type="caution">
    <text evidence="3">The sequence shown here is derived from an EMBL/GenBank/DDBJ whole genome shotgun (WGS) entry which is preliminary data.</text>
</comment>
<dbReference type="EMBL" id="ONZQ02000005">
    <property type="protein sequence ID" value="SPO01874.1"/>
    <property type="molecule type" value="Genomic_DNA"/>
</dbReference>
<reference evidence="3" key="1">
    <citation type="submission" date="2018-03" db="EMBL/GenBank/DDBJ databases">
        <authorList>
            <person name="Guldener U."/>
        </authorList>
    </citation>
    <scope>NUCLEOTIDE SEQUENCE</scope>
</reference>
<evidence type="ECO:0000313" key="3">
    <source>
        <dbReference type="EMBL" id="SPO01874.1"/>
    </source>
</evidence>
<keyword evidence="2" id="KW-0732">Signal</keyword>
<proteinExistence type="predicted"/>
<dbReference type="Proteomes" id="UP001187682">
    <property type="component" value="Unassembled WGS sequence"/>
</dbReference>
<feature type="signal peptide" evidence="2">
    <location>
        <begin position="1"/>
        <end position="20"/>
    </location>
</feature>
<evidence type="ECO:0000256" key="1">
    <source>
        <dbReference type="SAM" id="MobiDB-lite"/>
    </source>
</evidence>
<evidence type="ECO:0000256" key="2">
    <source>
        <dbReference type="SAM" id="SignalP"/>
    </source>
</evidence>